<dbReference type="EMBL" id="CAJZCX010000016">
    <property type="protein sequence ID" value="CAG9484551.1"/>
    <property type="molecule type" value="Genomic_DNA"/>
</dbReference>
<evidence type="ECO:0000313" key="3">
    <source>
        <dbReference type="Proteomes" id="UP000779233"/>
    </source>
</evidence>
<protein>
    <submittedName>
        <fullName evidence="2">(malaria parasite P. vivax) hypothetical protein</fullName>
    </submittedName>
</protein>
<evidence type="ECO:0000313" key="2">
    <source>
        <dbReference type="EMBL" id="CAG9484551.1"/>
    </source>
</evidence>
<dbReference type="Proteomes" id="UP000779233">
    <property type="component" value="Unassembled WGS sequence"/>
</dbReference>
<feature type="transmembrane region" description="Helical" evidence="1">
    <location>
        <begin position="769"/>
        <end position="793"/>
    </location>
</feature>
<keyword evidence="1" id="KW-0812">Transmembrane</keyword>
<keyword evidence="1" id="KW-0472">Membrane</keyword>
<dbReference type="VEuPathDB" id="PlasmoDB:PVPAM_010014700"/>
<comment type="caution">
    <text evidence="2">The sequence shown here is derived from an EMBL/GenBank/DDBJ whole genome shotgun (WGS) entry which is preliminary data.</text>
</comment>
<evidence type="ECO:0000256" key="1">
    <source>
        <dbReference type="SAM" id="Phobius"/>
    </source>
</evidence>
<dbReference type="Pfam" id="PF05795">
    <property type="entry name" value="Plasmodium_Vir"/>
    <property type="match status" value="4"/>
</dbReference>
<dbReference type="AlphaFoldDB" id="A0A8S4HGY5"/>
<organism evidence="2 3">
    <name type="scientific">Plasmodium vivax</name>
    <name type="common">malaria parasite P. vivax</name>
    <dbReference type="NCBI Taxonomy" id="5855"/>
    <lineage>
        <taxon>Eukaryota</taxon>
        <taxon>Sar</taxon>
        <taxon>Alveolata</taxon>
        <taxon>Apicomplexa</taxon>
        <taxon>Aconoidasida</taxon>
        <taxon>Haemosporida</taxon>
        <taxon>Plasmodiidae</taxon>
        <taxon>Plasmodium</taxon>
        <taxon>Plasmodium (Plasmodium)</taxon>
    </lineage>
</organism>
<gene>
    <name evidence="2" type="ORF">PVW1_010006000</name>
</gene>
<name>A0A8S4HGY5_PLAVI</name>
<keyword evidence="1" id="KW-1133">Transmembrane helix</keyword>
<sequence>MDKDAIPSFQNSELHKLYTKLNENCNTNADDLYCTTQISPEAIGPSDKKLCNIFFCKLKKLLESDNDYFIKKDDNYKINNRCMYLKFWLYDQLIKRKLTENDVKNIINDWKRQKDIFLGEYNCPCEFYEMELSEIKEIKKLYDYFVFYDVYKKISIINNKIYNSPYCKYLKNAIDLYNRKVAECKEKEKSGYCEEFNNYIKSSINEDYLLPFNGECRNEKLSKSRYRSSEPLVTVDSSLLSLLEETEIENDKKIIKFYNLLNNEYDYYDNSLFCDTVRITNTPIRRDIYKNCNKLKSILDNWELILTYLGEEKNNDKYCEYLNYWLHAKITGNNYRKRIVRWLYFTWNWINEKKHENSNFKCYHKNFNVSEKDFKYMKDLYEFVEYYDDIKEKLNDNDVTKKNKYCDYIKSRFSLYHAMKYEMHMCGKFSMYIKELSTFKDKIEKELSVIETKCPGRKLSSVFKTETGSAVSTVSGKLERSAKEERTEVKIYQKNIFKCESELEKLTTNIKYKELKKLNDLDKYCDDCRDVLMLEMDYPGISVLCAKIARNLRKLSKMSKAESIDNCEYITHWIYDELKTSFGNGKNYINDIPFAYQLLDAGLRVNNALKSNNCNYSYDHSMSFDELKERKDLHDYFKDYQNILTNISTPKKKVNNELCKKITDIAKLYEKHIGSCCEYLNEYNHYNKNCSNYFKCKKEYNPYKLLDKLNCGDKESYKNIDNIYDKLNIDNIIKLLEEEAKKKPEIIEKVKVVQPITIEHTEDIFEFDLFNISTLGILSLLGFLIICFIFYKFTPIGSYLHRRSLRKKQIRQILQEQHGMRPPVNIADPMNMGRQNRRVKIAYQPQ</sequence>
<accession>A0A8S4HGY5</accession>
<proteinExistence type="predicted"/>
<dbReference type="InterPro" id="IPR008780">
    <property type="entry name" value="Plasmodium_Vir"/>
</dbReference>
<reference evidence="2" key="1">
    <citation type="submission" date="2021-09" db="EMBL/GenBank/DDBJ databases">
        <authorList>
            <consortium name="Pathogen Informatics"/>
        </authorList>
    </citation>
    <scope>NUCLEOTIDE SEQUENCE</scope>
    <source>
        <strain evidence="2">PvW1</strain>
    </source>
</reference>